<comment type="caution">
    <text evidence="2">The sequence shown here is derived from an EMBL/GenBank/DDBJ whole genome shotgun (WGS) entry which is preliminary data.</text>
</comment>
<protein>
    <submittedName>
        <fullName evidence="2">Uncharacterized protein</fullName>
    </submittedName>
</protein>
<gene>
    <name evidence="2" type="ORF">EGT50_14140</name>
</gene>
<keyword evidence="1" id="KW-1133">Transmembrane helix</keyword>
<evidence type="ECO:0000313" key="2">
    <source>
        <dbReference type="EMBL" id="RVW01346.1"/>
    </source>
</evidence>
<name>A0A3S3ACJ6_9NOCA</name>
<keyword evidence="3" id="KW-1185">Reference proteome</keyword>
<organism evidence="2 3">
    <name type="scientific">Rhodococcus xishaensis</name>
    <dbReference type="NCBI Taxonomy" id="2487364"/>
    <lineage>
        <taxon>Bacteria</taxon>
        <taxon>Bacillati</taxon>
        <taxon>Actinomycetota</taxon>
        <taxon>Actinomycetes</taxon>
        <taxon>Mycobacteriales</taxon>
        <taxon>Nocardiaceae</taxon>
        <taxon>Rhodococcus</taxon>
    </lineage>
</organism>
<feature type="transmembrane region" description="Helical" evidence="1">
    <location>
        <begin position="82"/>
        <end position="101"/>
    </location>
</feature>
<proteinExistence type="predicted"/>
<dbReference type="EMBL" id="RKLO01000005">
    <property type="protein sequence ID" value="RVW01346.1"/>
    <property type="molecule type" value="Genomic_DNA"/>
</dbReference>
<feature type="transmembrane region" description="Helical" evidence="1">
    <location>
        <begin position="49"/>
        <end position="70"/>
    </location>
</feature>
<dbReference type="RefSeq" id="WP_127955251.1">
    <property type="nucleotide sequence ID" value="NZ_RKLO01000005.1"/>
</dbReference>
<feature type="transmembrane region" description="Helical" evidence="1">
    <location>
        <begin position="21"/>
        <end position="43"/>
    </location>
</feature>
<dbReference type="Proteomes" id="UP000283479">
    <property type="component" value="Unassembled WGS sequence"/>
</dbReference>
<reference evidence="2 3" key="1">
    <citation type="submission" date="2018-11" db="EMBL/GenBank/DDBJ databases">
        <title>Rhodococcus spongicola sp. nov. and Rhodococcus xishaensis sp. nov. from marine sponges.</title>
        <authorList>
            <person name="Li L."/>
            <person name="Lin H.W."/>
        </authorList>
    </citation>
    <scope>NUCLEOTIDE SEQUENCE [LARGE SCALE GENOMIC DNA]</scope>
    <source>
        <strain evidence="2 3">LHW51113</strain>
    </source>
</reference>
<dbReference type="AlphaFoldDB" id="A0A3S3ACJ6"/>
<dbReference type="OrthoDB" id="9908604at2"/>
<evidence type="ECO:0000256" key="1">
    <source>
        <dbReference type="SAM" id="Phobius"/>
    </source>
</evidence>
<keyword evidence="1" id="KW-0812">Transmembrane</keyword>
<accession>A0A3S3ACJ6</accession>
<evidence type="ECO:0000313" key="3">
    <source>
        <dbReference type="Proteomes" id="UP000283479"/>
    </source>
</evidence>
<keyword evidence="1" id="KW-0472">Membrane</keyword>
<sequence>MEQDPEPRAGHISRVEMVRQIMIGILAGPLFIVGFTRVAGWLWEILGEWVGPLSSESFSGAGVVVAAGLAGATHRRYPRFRALAWTAAVAAYGVWSLYILVGS</sequence>